<accession>A0A4U5MCN8</accession>
<keyword evidence="4 5" id="KW-0472">Membrane</keyword>
<feature type="transmembrane region" description="Helical" evidence="5">
    <location>
        <begin position="40"/>
        <end position="58"/>
    </location>
</feature>
<dbReference type="AlphaFoldDB" id="A0A4U5MCN8"/>
<feature type="transmembrane region" description="Helical" evidence="5">
    <location>
        <begin position="78"/>
        <end position="97"/>
    </location>
</feature>
<dbReference type="PANTHER" id="PTHR23360">
    <property type="entry name" value="G-PROTEIN COUPLED RECEPTORS FAMILY 1 PROFILE DOMAIN-CONTAINING PROTEIN-RELATED"/>
    <property type="match status" value="1"/>
</dbReference>
<evidence type="ECO:0000259" key="6">
    <source>
        <dbReference type="PROSITE" id="PS50262"/>
    </source>
</evidence>
<dbReference type="PROSITE" id="PS50262">
    <property type="entry name" value="G_PROTEIN_RECEP_F1_2"/>
    <property type="match status" value="1"/>
</dbReference>
<evidence type="ECO:0000256" key="3">
    <source>
        <dbReference type="ARBA" id="ARBA00022989"/>
    </source>
</evidence>
<dbReference type="Proteomes" id="UP000298663">
    <property type="component" value="Unassembled WGS sequence"/>
</dbReference>
<comment type="subcellular location">
    <subcellularLocation>
        <location evidence="1">Membrane</location>
    </subcellularLocation>
</comment>
<comment type="caution">
    <text evidence="7">The sequence shown here is derived from an EMBL/GenBank/DDBJ whole genome shotgun (WGS) entry which is preliminary data.</text>
</comment>
<dbReference type="GO" id="GO:0016020">
    <property type="term" value="C:membrane"/>
    <property type="evidence" value="ECO:0007669"/>
    <property type="project" value="UniProtKB-SubCell"/>
</dbReference>
<dbReference type="InterPro" id="IPR019424">
    <property type="entry name" value="7TM_GPCR_Srsx"/>
</dbReference>
<reference evidence="7 8" key="1">
    <citation type="journal article" date="2015" name="Genome Biol.">
        <title>Comparative genomics of Steinernema reveals deeply conserved gene regulatory networks.</title>
        <authorList>
            <person name="Dillman A.R."/>
            <person name="Macchietto M."/>
            <person name="Porter C.F."/>
            <person name="Rogers A."/>
            <person name="Williams B."/>
            <person name="Antoshechkin I."/>
            <person name="Lee M.M."/>
            <person name="Goodwin Z."/>
            <person name="Lu X."/>
            <person name="Lewis E.E."/>
            <person name="Goodrich-Blair H."/>
            <person name="Stock S.P."/>
            <person name="Adams B.J."/>
            <person name="Sternberg P.W."/>
            <person name="Mortazavi A."/>
        </authorList>
    </citation>
    <scope>NUCLEOTIDE SEQUENCE [LARGE SCALE GENOMIC DNA]</scope>
    <source>
        <strain evidence="7 8">ALL</strain>
    </source>
</reference>
<feature type="transmembrane region" description="Helical" evidence="5">
    <location>
        <begin position="6"/>
        <end position="28"/>
    </location>
</feature>
<keyword evidence="2 5" id="KW-0812">Transmembrane</keyword>
<reference evidence="7 8" key="2">
    <citation type="journal article" date="2019" name="G3 (Bethesda)">
        <title>Hybrid Assembly of the Genome of the Entomopathogenic Nematode Steinernema carpocapsae Identifies the X-Chromosome.</title>
        <authorList>
            <person name="Serra L."/>
            <person name="Macchietto M."/>
            <person name="Macias-Munoz A."/>
            <person name="McGill C.J."/>
            <person name="Rodriguez I.M."/>
            <person name="Rodriguez B."/>
            <person name="Murad R."/>
            <person name="Mortazavi A."/>
        </authorList>
    </citation>
    <scope>NUCLEOTIDE SEQUENCE [LARGE SCALE GENOMIC DNA]</scope>
    <source>
        <strain evidence="7 8">ALL</strain>
    </source>
</reference>
<gene>
    <name evidence="7" type="ORF">L596_023096</name>
</gene>
<evidence type="ECO:0000256" key="1">
    <source>
        <dbReference type="ARBA" id="ARBA00004370"/>
    </source>
</evidence>
<dbReference type="SUPFAM" id="SSF81321">
    <property type="entry name" value="Family A G protein-coupled receptor-like"/>
    <property type="match status" value="1"/>
</dbReference>
<sequence length="108" mass="12094">MGEFTVVAVLICIIGALGIFGNLNILFVAFRMKPRHKSSLLIGILGLSDLFCILAELQNATRFFLGVQSYQRECFWAISSYLVMVDVQSTLMTALAFDRLLAFCMPFM</sequence>
<dbReference type="Pfam" id="PF10320">
    <property type="entry name" value="7TM_GPCR_Srsx"/>
    <property type="match status" value="1"/>
</dbReference>
<proteinExistence type="predicted"/>
<organism evidence="7 8">
    <name type="scientific">Steinernema carpocapsae</name>
    <name type="common">Entomopathogenic nematode</name>
    <dbReference type="NCBI Taxonomy" id="34508"/>
    <lineage>
        <taxon>Eukaryota</taxon>
        <taxon>Metazoa</taxon>
        <taxon>Ecdysozoa</taxon>
        <taxon>Nematoda</taxon>
        <taxon>Chromadorea</taxon>
        <taxon>Rhabditida</taxon>
        <taxon>Tylenchina</taxon>
        <taxon>Panagrolaimomorpha</taxon>
        <taxon>Strongyloidoidea</taxon>
        <taxon>Steinernematidae</taxon>
        <taxon>Steinernema</taxon>
    </lineage>
</organism>
<dbReference type="Gene3D" id="1.20.1070.10">
    <property type="entry name" value="Rhodopsin 7-helix transmembrane proteins"/>
    <property type="match status" value="1"/>
</dbReference>
<dbReference type="InterPro" id="IPR047130">
    <property type="entry name" value="7TM_GPCR_Srsx_nematod"/>
</dbReference>
<evidence type="ECO:0000256" key="5">
    <source>
        <dbReference type="SAM" id="Phobius"/>
    </source>
</evidence>
<dbReference type="InterPro" id="IPR017452">
    <property type="entry name" value="GPCR_Rhodpsn_7TM"/>
</dbReference>
<dbReference type="EMBL" id="AZBU02000008">
    <property type="protein sequence ID" value="TKR66864.1"/>
    <property type="molecule type" value="Genomic_DNA"/>
</dbReference>
<keyword evidence="8" id="KW-1185">Reference proteome</keyword>
<evidence type="ECO:0000256" key="4">
    <source>
        <dbReference type="ARBA" id="ARBA00023136"/>
    </source>
</evidence>
<name>A0A4U5MCN8_STECR</name>
<keyword evidence="3 5" id="KW-1133">Transmembrane helix</keyword>
<evidence type="ECO:0000313" key="7">
    <source>
        <dbReference type="EMBL" id="TKR66864.1"/>
    </source>
</evidence>
<feature type="domain" description="G-protein coupled receptors family 1 profile" evidence="6">
    <location>
        <begin position="21"/>
        <end position="108"/>
    </location>
</feature>
<protein>
    <recommendedName>
        <fullName evidence="6">G-protein coupled receptors family 1 profile domain-containing protein</fullName>
    </recommendedName>
</protein>
<evidence type="ECO:0000256" key="2">
    <source>
        <dbReference type="ARBA" id="ARBA00022692"/>
    </source>
</evidence>
<evidence type="ECO:0000313" key="8">
    <source>
        <dbReference type="Proteomes" id="UP000298663"/>
    </source>
</evidence>